<accession>A0AC60PFT2</accession>
<gene>
    <name evidence="1" type="ORF">HPB47_004458</name>
</gene>
<comment type="caution">
    <text evidence="1">The sequence shown here is derived from an EMBL/GenBank/DDBJ whole genome shotgun (WGS) entry which is preliminary data.</text>
</comment>
<evidence type="ECO:0000313" key="2">
    <source>
        <dbReference type="Proteomes" id="UP000805193"/>
    </source>
</evidence>
<sequence>MGKESPDTDKLLDGMTRTFAARRHWIAKERPSAQEILQRFPALERAEEIFLEFQRFGGKSPVQAITTVAQQEMDTVLDMASKKVDKITYEILERADTCMVTTLALLVTLPRAVREKSSSFLQNVASWFSTHPAVIWDGDLDNLGPCMVQIEDQLLKADHPVHAILVAFCLHWVVDICYQPAAKGFYTLVEHLLGLNATKATGMVLTTLSAVKK</sequence>
<keyword evidence="2" id="KW-1185">Reference proteome</keyword>
<dbReference type="Proteomes" id="UP000805193">
    <property type="component" value="Unassembled WGS sequence"/>
</dbReference>
<protein>
    <submittedName>
        <fullName evidence="1">Uncharacterized protein</fullName>
    </submittedName>
</protein>
<evidence type="ECO:0000313" key="1">
    <source>
        <dbReference type="EMBL" id="KAG0418975.1"/>
    </source>
</evidence>
<organism evidence="1 2">
    <name type="scientific">Ixodes persulcatus</name>
    <name type="common">Taiga tick</name>
    <dbReference type="NCBI Taxonomy" id="34615"/>
    <lineage>
        <taxon>Eukaryota</taxon>
        <taxon>Metazoa</taxon>
        <taxon>Ecdysozoa</taxon>
        <taxon>Arthropoda</taxon>
        <taxon>Chelicerata</taxon>
        <taxon>Arachnida</taxon>
        <taxon>Acari</taxon>
        <taxon>Parasitiformes</taxon>
        <taxon>Ixodida</taxon>
        <taxon>Ixodoidea</taxon>
        <taxon>Ixodidae</taxon>
        <taxon>Ixodinae</taxon>
        <taxon>Ixodes</taxon>
    </lineage>
</organism>
<name>A0AC60PFT2_IXOPE</name>
<proteinExistence type="predicted"/>
<dbReference type="EMBL" id="JABSTQ010010680">
    <property type="protein sequence ID" value="KAG0418975.1"/>
    <property type="molecule type" value="Genomic_DNA"/>
</dbReference>
<reference evidence="1 2" key="1">
    <citation type="journal article" date="2020" name="Cell">
        <title>Large-Scale Comparative Analyses of Tick Genomes Elucidate Their Genetic Diversity and Vector Capacities.</title>
        <authorList>
            <consortium name="Tick Genome and Microbiome Consortium (TIGMIC)"/>
            <person name="Jia N."/>
            <person name="Wang J."/>
            <person name="Shi W."/>
            <person name="Du L."/>
            <person name="Sun Y."/>
            <person name="Zhan W."/>
            <person name="Jiang J.F."/>
            <person name="Wang Q."/>
            <person name="Zhang B."/>
            <person name="Ji P."/>
            <person name="Bell-Sakyi L."/>
            <person name="Cui X.M."/>
            <person name="Yuan T.T."/>
            <person name="Jiang B.G."/>
            <person name="Yang W.F."/>
            <person name="Lam T.T."/>
            <person name="Chang Q.C."/>
            <person name="Ding S.J."/>
            <person name="Wang X.J."/>
            <person name="Zhu J.G."/>
            <person name="Ruan X.D."/>
            <person name="Zhao L."/>
            <person name="Wei J.T."/>
            <person name="Ye R.Z."/>
            <person name="Que T.C."/>
            <person name="Du C.H."/>
            <person name="Zhou Y.H."/>
            <person name="Cheng J.X."/>
            <person name="Dai P.F."/>
            <person name="Guo W.B."/>
            <person name="Han X.H."/>
            <person name="Huang E.J."/>
            <person name="Li L.F."/>
            <person name="Wei W."/>
            <person name="Gao Y.C."/>
            <person name="Liu J.Z."/>
            <person name="Shao H.Z."/>
            <person name="Wang X."/>
            <person name="Wang C.C."/>
            <person name="Yang T.C."/>
            <person name="Huo Q.B."/>
            <person name="Li W."/>
            <person name="Chen H.Y."/>
            <person name="Chen S.E."/>
            <person name="Zhou L.G."/>
            <person name="Ni X.B."/>
            <person name="Tian J.H."/>
            <person name="Sheng Y."/>
            <person name="Liu T."/>
            <person name="Pan Y.S."/>
            <person name="Xia L.Y."/>
            <person name="Li J."/>
            <person name="Zhao F."/>
            <person name="Cao W.C."/>
        </authorList>
    </citation>
    <scope>NUCLEOTIDE SEQUENCE [LARGE SCALE GENOMIC DNA]</scope>
    <source>
        <strain evidence="1">Iper-2018</strain>
    </source>
</reference>